<feature type="transmembrane region" description="Helical" evidence="1">
    <location>
        <begin position="191"/>
        <end position="211"/>
    </location>
</feature>
<evidence type="ECO:0000313" key="4">
    <source>
        <dbReference type="Proteomes" id="UP000656042"/>
    </source>
</evidence>
<feature type="transmembrane region" description="Helical" evidence="1">
    <location>
        <begin position="102"/>
        <end position="120"/>
    </location>
</feature>
<proteinExistence type="predicted"/>
<keyword evidence="4" id="KW-1185">Reference proteome</keyword>
<name>A0A8J3FSH8_9ACTN</name>
<feature type="domain" description="Phosphatidic acid phosphatase type 2/haloperoxidase" evidence="2">
    <location>
        <begin position="103"/>
        <end position="206"/>
    </location>
</feature>
<reference evidence="3" key="2">
    <citation type="submission" date="2020-09" db="EMBL/GenBank/DDBJ databases">
        <authorList>
            <person name="Sun Q."/>
            <person name="Zhou Y."/>
        </authorList>
    </citation>
    <scope>NUCLEOTIDE SEQUENCE</scope>
    <source>
        <strain evidence="3">CGMCC 4.7299</strain>
    </source>
</reference>
<gene>
    <name evidence="3" type="ORF">GCM10012284_59930</name>
</gene>
<feature type="transmembrane region" description="Helical" evidence="1">
    <location>
        <begin position="223"/>
        <end position="246"/>
    </location>
</feature>
<accession>A0A8J3FSH8</accession>
<evidence type="ECO:0000256" key="1">
    <source>
        <dbReference type="SAM" id="Phobius"/>
    </source>
</evidence>
<sequence length="307" mass="31327">MTALAERPTVATPPHVRGARHVITPVLVMLAAAAGVAGIYRVFVGTSLGQTVDTIALRGADVSHPKITEVLSRTLNGTTLVSLVLVCLAAAGIGVVRKRVDLAIGAAMLVIGANLTSQVLKTRLPRPDLDGFPAPNSFPSGHTTAAASVAFALVLVLPHAIRGTVALAGAAYVTVIAVATVWAEWHRPSDTVAALLVALSWGALASAVLRLRPLVIPPRASRLATLPFVLVAAVAGTAGAAGLAAVTSSQRWAPDLLSGRFTFLTAAACILAAVAAVFLVWTRLAAGDTITGTTSDPDTEPDDTLAD</sequence>
<dbReference type="InterPro" id="IPR036938">
    <property type="entry name" value="PAP2/HPO_sf"/>
</dbReference>
<protein>
    <recommendedName>
        <fullName evidence="2">Phosphatidic acid phosphatase type 2/haloperoxidase domain-containing protein</fullName>
    </recommendedName>
</protein>
<dbReference type="SMART" id="SM00014">
    <property type="entry name" value="acidPPc"/>
    <property type="match status" value="1"/>
</dbReference>
<evidence type="ECO:0000259" key="2">
    <source>
        <dbReference type="SMART" id="SM00014"/>
    </source>
</evidence>
<dbReference type="AlphaFoldDB" id="A0A8J3FSH8"/>
<reference evidence="3" key="1">
    <citation type="journal article" date="2014" name="Int. J. Syst. Evol. Microbiol.">
        <title>Complete genome sequence of Corynebacterium casei LMG S-19264T (=DSM 44701T), isolated from a smear-ripened cheese.</title>
        <authorList>
            <consortium name="US DOE Joint Genome Institute (JGI-PGF)"/>
            <person name="Walter F."/>
            <person name="Albersmeier A."/>
            <person name="Kalinowski J."/>
            <person name="Ruckert C."/>
        </authorList>
    </citation>
    <scope>NUCLEOTIDE SEQUENCE</scope>
    <source>
        <strain evidence="3">CGMCC 4.7299</strain>
    </source>
</reference>
<organism evidence="3 4">
    <name type="scientific">Mangrovihabitans endophyticus</name>
    <dbReference type="NCBI Taxonomy" id="1751298"/>
    <lineage>
        <taxon>Bacteria</taxon>
        <taxon>Bacillati</taxon>
        <taxon>Actinomycetota</taxon>
        <taxon>Actinomycetes</taxon>
        <taxon>Micromonosporales</taxon>
        <taxon>Micromonosporaceae</taxon>
        <taxon>Mangrovihabitans</taxon>
    </lineage>
</organism>
<feature type="transmembrane region" description="Helical" evidence="1">
    <location>
        <begin position="75"/>
        <end position="95"/>
    </location>
</feature>
<dbReference type="SUPFAM" id="SSF48317">
    <property type="entry name" value="Acid phosphatase/Vanadium-dependent haloperoxidase"/>
    <property type="match status" value="1"/>
</dbReference>
<feature type="transmembrane region" description="Helical" evidence="1">
    <location>
        <begin position="22"/>
        <end position="43"/>
    </location>
</feature>
<dbReference type="Proteomes" id="UP000656042">
    <property type="component" value="Unassembled WGS sequence"/>
</dbReference>
<dbReference type="Pfam" id="PF01569">
    <property type="entry name" value="PAP2"/>
    <property type="match status" value="1"/>
</dbReference>
<evidence type="ECO:0000313" key="3">
    <source>
        <dbReference type="EMBL" id="GGL17397.1"/>
    </source>
</evidence>
<keyword evidence="1" id="KW-0472">Membrane</keyword>
<keyword evidence="1" id="KW-0812">Transmembrane</keyword>
<dbReference type="EMBL" id="BMMX01000056">
    <property type="protein sequence ID" value="GGL17397.1"/>
    <property type="molecule type" value="Genomic_DNA"/>
</dbReference>
<dbReference type="Gene3D" id="1.20.144.10">
    <property type="entry name" value="Phosphatidic acid phosphatase type 2/haloperoxidase"/>
    <property type="match status" value="1"/>
</dbReference>
<keyword evidence="1" id="KW-1133">Transmembrane helix</keyword>
<feature type="transmembrane region" description="Helical" evidence="1">
    <location>
        <begin position="140"/>
        <end position="158"/>
    </location>
</feature>
<feature type="transmembrane region" description="Helical" evidence="1">
    <location>
        <begin position="165"/>
        <end position="185"/>
    </location>
</feature>
<comment type="caution">
    <text evidence="3">The sequence shown here is derived from an EMBL/GenBank/DDBJ whole genome shotgun (WGS) entry which is preliminary data.</text>
</comment>
<dbReference type="InterPro" id="IPR000326">
    <property type="entry name" value="PAP2/HPO"/>
</dbReference>
<dbReference type="RefSeq" id="WP_189082692.1">
    <property type="nucleotide sequence ID" value="NZ_BMMX01000056.1"/>
</dbReference>
<feature type="transmembrane region" description="Helical" evidence="1">
    <location>
        <begin position="261"/>
        <end position="281"/>
    </location>
</feature>